<feature type="transmembrane region" description="Helical" evidence="1">
    <location>
        <begin position="15"/>
        <end position="33"/>
    </location>
</feature>
<keyword evidence="1" id="KW-0812">Transmembrane</keyword>
<evidence type="ECO:0000313" key="2">
    <source>
        <dbReference type="EMBL" id="MBX55105.1"/>
    </source>
</evidence>
<sequence>MHKTPTLWSLEKGQIYIVLLIFLIRGYFQLKLVTSRSQ</sequence>
<name>A0A2P2PK80_RHIMU</name>
<proteinExistence type="predicted"/>
<evidence type="ECO:0000256" key="1">
    <source>
        <dbReference type="SAM" id="Phobius"/>
    </source>
</evidence>
<reference evidence="2" key="1">
    <citation type="submission" date="2018-02" db="EMBL/GenBank/DDBJ databases">
        <title>Rhizophora mucronata_Transcriptome.</title>
        <authorList>
            <person name="Meera S.P."/>
            <person name="Sreeshan A."/>
            <person name="Augustine A."/>
        </authorList>
    </citation>
    <scope>NUCLEOTIDE SEQUENCE</scope>
    <source>
        <tissue evidence="2">Leaf</tissue>
    </source>
</reference>
<keyword evidence="1" id="KW-1133">Transmembrane helix</keyword>
<organism evidence="2">
    <name type="scientific">Rhizophora mucronata</name>
    <name type="common">Asiatic mangrove</name>
    <dbReference type="NCBI Taxonomy" id="61149"/>
    <lineage>
        <taxon>Eukaryota</taxon>
        <taxon>Viridiplantae</taxon>
        <taxon>Streptophyta</taxon>
        <taxon>Embryophyta</taxon>
        <taxon>Tracheophyta</taxon>
        <taxon>Spermatophyta</taxon>
        <taxon>Magnoliopsida</taxon>
        <taxon>eudicotyledons</taxon>
        <taxon>Gunneridae</taxon>
        <taxon>Pentapetalae</taxon>
        <taxon>rosids</taxon>
        <taxon>fabids</taxon>
        <taxon>Malpighiales</taxon>
        <taxon>Rhizophoraceae</taxon>
        <taxon>Rhizophora</taxon>
    </lineage>
</organism>
<accession>A0A2P2PK80</accession>
<dbReference type="AlphaFoldDB" id="A0A2P2PK80"/>
<dbReference type="EMBL" id="GGEC01074621">
    <property type="protein sequence ID" value="MBX55105.1"/>
    <property type="molecule type" value="Transcribed_RNA"/>
</dbReference>
<keyword evidence="1" id="KW-0472">Membrane</keyword>
<protein>
    <submittedName>
        <fullName evidence="2">Uncharacterized protein</fullName>
    </submittedName>
</protein>